<dbReference type="SUPFAM" id="SSF53098">
    <property type="entry name" value="Ribonuclease H-like"/>
    <property type="match status" value="1"/>
</dbReference>
<dbReference type="GO" id="GO:0000166">
    <property type="term" value="F:nucleotide binding"/>
    <property type="evidence" value="ECO:0007669"/>
    <property type="project" value="InterPro"/>
</dbReference>
<keyword evidence="3" id="KW-0808">Transferase</keyword>
<dbReference type="InterPro" id="IPR006172">
    <property type="entry name" value="DNA-dir_DNA_pol_B"/>
</dbReference>
<dbReference type="Gene3D" id="3.30.342.10">
    <property type="entry name" value="DNA Polymerase, chain B, domain 1"/>
    <property type="match status" value="1"/>
</dbReference>
<evidence type="ECO:0000256" key="1">
    <source>
        <dbReference type="ARBA" id="ARBA00005755"/>
    </source>
</evidence>
<dbReference type="GO" id="GO:0016787">
    <property type="term" value="F:hydrolase activity"/>
    <property type="evidence" value="ECO:0007669"/>
    <property type="project" value="UniProtKB-KW"/>
</dbReference>
<evidence type="ECO:0000259" key="14">
    <source>
        <dbReference type="Pfam" id="PF03104"/>
    </source>
</evidence>
<dbReference type="Pfam" id="PF03104">
    <property type="entry name" value="DNA_pol_B_exo1"/>
    <property type="match status" value="1"/>
</dbReference>
<evidence type="ECO:0000256" key="4">
    <source>
        <dbReference type="ARBA" id="ARBA00022695"/>
    </source>
</evidence>
<keyword evidence="12" id="KW-0175">Coiled coil</keyword>
<evidence type="ECO:0000259" key="13">
    <source>
        <dbReference type="Pfam" id="PF00136"/>
    </source>
</evidence>
<dbReference type="SMART" id="SM00486">
    <property type="entry name" value="POLBc"/>
    <property type="match status" value="1"/>
</dbReference>
<feature type="domain" description="DNA-directed DNA polymerase family B exonuclease" evidence="14">
    <location>
        <begin position="111"/>
        <end position="264"/>
    </location>
</feature>
<dbReference type="InterPro" id="IPR012337">
    <property type="entry name" value="RNaseH-like_sf"/>
</dbReference>
<dbReference type="SUPFAM" id="SSF56672">
    <property type="entry name" value="DNA/RNA polymerases"/>
    <property type="match status" value="1"/>
</dbReference>
<protein>
    <recommendedName>
        <fullName evidence="2">DNA-directed DNA polymerase</fullName>
        <ecNumber evidence="2">2.7.7.7</ecNumber>
    </recommendedName>
</protein>
<dbReference type="PANTHER" id="PTHR10322">
    <property type="entry name" value="DNA POLYMERASE CATALYTIC SUBUNIT"/>
    <property type="match status" value="1"/>
</dbReference>
<dbReference type="EMBL" id="LR796270">
    <property type="protein sequence ID" value="CAB4133388.1"/>
    <property type="molecule type" value="Genomic_DNA"/>
</dbReference>
<dbReference type="InterPro" id="IPR036397">
    <property type="entry name" value="RNaseH_sf"/>
</dbReference>
<keyword evidence="10" id="KW-0238">DNA-binding</keyword>
<dbReference type="GO" id="GO:0039693">
    <property type="term" value="P:viral DNA genome replication"/>
    <property type="evidence" value="ECO:0007669"/>
    <property type="project" value="UniProtKB-KW"/>
</dbReference>
<dbReference type="GO" id="GO:0003677">
    <property type="term" value="F:DNA binding"/>
    <property type="evidence" value="ECO:0007669"/>
    <property type="project" value="UniProtKB-KW"/>
</dbReference>
<feature type="coiled-coil region" evidence="12">
    <location>
        <begin position="464"/>
        <end position="507"/>
    </location>
</feature>
<evidence type="ECO:0000256" key="12">
    <source>
        <dbReference type="SAM" id="Coils"/>
    </source>
</evidence>
<gene>
    <name evidence="15" type="ORF">UFOVP250_156</name>
</gene>
<dbReference type="EC" id="2.7.7.7" evidence="2"/>
<evidence type="ECO:0000256" key="3">
    <source>
        <dbReference type="ARBA" id="ARBA00022679"/>
    </source>
</evidence>
<keyword evidence="4" id="KW-0548">Nucleotidyltransferase</keyword>
<dbReference type="InterPro" id="IPR050240">
    <property type="entry name" value="DNA_pol_type-B"/>
</dbReference>
<proteinExistence type="inferred from homology"/>
<dbReference type="InterPro" id="IPR006133">
    <property type="entry name" value="DNA-dir_DNA_pol_B_exonuc"/>
</dbReference>
<evidence type="ECO:0000256" key="10">
    <source>
        <dbReference type="ARBA" id="ARBA00023125"/>
    </source>
</evidence>
<dbReference type="GO" id="GO:0006261">
    <property type="term" value="P:DNA-templated DNA replication"/>
    <property type="evidence" value="ECO:0007669"/>
    <property type="project" value="TreeGrafter"/>
</dbReference>
<evidence type="ECO:0000256" key="6">
    <source>
        <dbReference type="ARBA" id="ARBA00022722"/>
    </source>
</evidence>
<keyword evidence="8" id="KW-0239">DNA-directed DNA polymerase</keyword>
<dbReference type="Pfam" id="PF00136">
    <property type="entry name" value="DNA_pol_B"/>
    <property type="match status" value="1"/>
</dbReference>
<keyword evidence="5" id="KW-0235">DNA replication</keyword>
<dbReference type="InterPro" id="IPR023211">
    <property type="entry name" value="DNA_pol_palm_dom_sf"/>
</dbReference>
<evidence type="ECO:0000256" key="7">
    <source>
        <dbReference type="ARBA" id="ARBA00022801"/>
    </source>
</evidence>
<evidence type="ECO:0000256" key="2">
    <source>
        <dbReference type="ARBA" id="ARBA00012417"/>
    </source>
</evidence>
<feature type="domain" description="DNA-directed DNA polymerase family B multifunctional" evidence="13">
    <location>
        <begin position="348"/>
        <end position="581"/>
    </location>
</feature>
<dbReference type="GO" id="GO:0004518">
    <property type="term" value="F:nuclease activity"/>
    <property type="evidence" value="ECO:0007669"/>
    <property type="project" value="UniProtKB-KW"/>
</dbReference>
<dbReference type="PANTHER" id="PTHR10322:SF23">
    <property type="entry name" value="DNA POLYMERASE DELTA CATALYTIC SUBUNIT"/>
    <property type="match status" value="1"/>
</dbReference>
<evidence type="ECO:0000256" key="8">
    <source>
        <dbReference type="ARBA" id="ARBA00022932"/>
    </source>
</evidence>
<dbReference type="GO" id="GO:0003887">
    <property type="term" value="F:DNA-directed DNA polymerase activity"/>
    <property type="evidence" value="ECO:0007669"/>
    <property type="project" value="UniProtKB-KW"/>
</dbReference>
<dbReference type="Gene3D" id="3.40.1820.10">
    <property type="entry name" value="DnaQ-like 3'-5' exonuclease"/>
    <property type="match status" value="1"/>
</dbReference>
<dbReference type="Gene3D" id="3.90.1600.10">
    <property type="entry name" value="Palm domain of DNA polymerase"/>
    <property type="match status" value="1"/>
</dbReference>
<name>A0A6J5LFC8_9CAUD</name>
<evidence type="ECO:0000256" key="11">
    <source>
        <dbReference type="ARBA" id="ARBA00049244"/>
    </source>
</evidence>
<comment type="catalytic activity">
    <reaction evidence="11">
        <text>DNA(n) + a 2'-deoxyribonucleoside 5'-triphosphate = DNA(n+1) + diphosphate</text>
        <dbReference type="Rhea" id="RHEA:22508"/>
        <dbReference type="Rhea" id="RHEA-COMP:17339"/>
        <dbReference type="Rhea" id="RHEA-COMP:17340"/>
        <dbReference type="ChEBI" id="CHEBI:33019"/>
        <dbReference type="ChEBI" id="CHEBI:61560"/>
        <dbReference type="ChEBI" id="CHEBI:173112"/>
        <dbReference type="EC" id="2.7.7.7"/>
    </reaction>
</comment>
<reference evidence="15" key="1">
    <citation type="submission" date="2020-04" db="EMBL/GenBank/DDBJ databases">
        <authorList>
            <person name="Chiriac C."/>
            <person name="Salcher M."/>
            <person name="Ghai R."/>
            <person name="Kavagutti S V."/>
        </authorList>
    </citation>
    <scope>NUCLEOTIDE SEQUENCE</scope>
</reference>
<keyword evidence="6" id="KW-0540">Nuclease</keyword>
<dbReference type="Gene3D" id="3.30.420.10">
    <property type="entry name" value="Ribonuclease H-like superfamily/Ribonuclease H"/>
    <property type="match status" value="1"/>
</dbReference>
<evidence type="ECO:0000313" key="15">
    <source>
        <dbReference type="EMBL" id="CAB4133388.1"/>
    </source>
</evidence>
<dbReference type="Gene3D" id="1.20.1280.300">
    <property type="match status" value="1"/>
</dbReference>
<evidence type="ECO:0000256" key="5">
    <source>
        <dbReference type="ARBA" id="ARBA00022705"/>
    </source>
</evidence>
<sequence length="848" mass="98446">MKTFYTNVQSVGNNILFRGVIDGKRVKQRIEYSPSLFVPSKRVTNFTTLEGDYLDQKIFGTIREARDYVKQFEGVSNGHKIYGNTRYEYAFIADQHKGMIEWDYSKVLIAIVDIEVGSENGFPDPYQANEPITAITIRYVNGQTVVFGCGIYEVQGDEVYIKCRDEWTLCKKFMELWNKKCPDVISGWNTKFFDIPYLINRFERILGENESKKLSPWNMVHERKTNIMGRELIAYDIMGVSSLDYIELYKWYAPGGKSKESYKLGDIAQEELGEGKVSFEEFDNLHQLYRLNYQKFIEYNIKDVDLISKMENKLKLFELALTLAYDTKSNFDDVFAQTRMWDSMTYSYLLEKNIIVPPKVIKEKSEAFEGAYVKEVQVGKHDWVASFDLNSLYPHLIMQYNISPETLIQPQDYTPAMREIISSGVSVDKLLAKKVDTSKLEGACLTPNGQFFRTDIMGFLPKMMEEMYEDRKKFKNLMLQAKKEYEVITDESKRQEIENRIARYENLQLAKKVSLNSAYGALGSQYFRFYDLRMALGVTTAGQFSIRWIEAKINDYMNKILNTDADYVIASDTDSIYLRLGELVNKVYGVDGKVTADPNKIIEFMDRVCEDKIQPYIDKSYQELADYVHAYAQKMQMKREGLSDKGIWTAKKRYILNVYNNEGVQYKEPKMKVMGLEMIKSSTPSVIRGKMKESIEIMIKGTEEDVHKFIADFREEFDKFPPEEISFPRGLNGLTKYADSANLYKSGTPIHVKGAILYNNFLKQNNLTKKYQLIQEGEKVKFAYLKTPNHFKDTVISFPTRLPTELGLHDYIDYEMQFNKSFLEPIKVILDCMGWTTEKQSSLADFFG</sequence>
<organism evidence="15">
    <name type="scientific">uncultured Caudovirales phage</name>
    <dbReference type="NCBI Taxonomy" id="2100421"/>
    <lineage>
        <taxon>Viruses</taxon>
        <taxon>Duplodnaviria</taxon>
        <taxon>Heunggongvirae</taxon>
        <taxon>Uroviricota</taxon>
        <taxon>Caudoviricetes</taxon>
        <taxon>Peduoviridae</taxon>
        <taxon>Maltschvirus</taxon>
        <taxon>Maltschvirus maltsch</taxon>
    </lineage>
</organism>
<comment type="similarity">
    <text evidence="1">Belongs to the DNA polymerase type-B family.</text>
</comment>
<keyword evidence="9" id="KW-1194">Viral DNA replication</keyword>
<accession>A0A6J5LFC8</accession>
<keyword evidence="7" id="KW-0378">Hydrolase</keyword>
<dbReference type="InterPro" id="IPR043502">
    <property type="entry name" value="DNA/RNA_pol_sf"/>
</dbReference>
<dbReference type="InterPro" id="IPR006134">
    <property type="entry name" value="DNA-dir_DNA_pol_B_multi_dom"/>
</dbReference>
<dbReference type="PRINTS" id="PR00106">
    <property type="entry name" value="DNAPOLB"/>
</dbReference>
<evidence type="ECO:0000256" key="9">
    <source>
        <dbReference type="ARBA" id="ARBA00023109"/>
    </source>
</evidence>